<dbReference type="AlphaFoldDB" id="Q8VIS7"/>
<reference evidence="3 4" key="1">
    <citation type="journal article" date="2002" name="J. Bacteriol.">
        <title>Whole-genome comparison of Mycobacterium tuberculosis clinical and laboratory strains.</title>
        <authorList>
            <person name="Fleischmann R.D."/>
            <person name="Alland D."/>
            <person name="Eisen J.A."/>
            <person name="Carpenter L."/>
            <person name="White O."/>
            <person name="Peterson J."/>
            <person name="DeBoy R."/>
            <person name="Dodson R."/>
            <person name="Gwinn M."/>
            <person name="Haft D."/>
            <person name="Hickey E."/>
            <person name="Kolonay J.F."/>
            <person name="Nelson W.C."/>
            <person name="Umayam L.A."/>
            <person name="Ermolaeva M."/>
            <person name="Salzberg S.L."/>
            <person name="Delcher A."/>
            <person name="Utterback T."/>
            <person name="Weidman J."/>
            <person name="Khouri H."/>
            <person name="Gill J."/>
            <person name="Mikula A."/>
            <person name="Bishai W."/>
            <person name="Jacobs Jr W.R.Jr."/>
            <person name="Venter J.C."/>
            <person name="Fraser C.M."/>
        </authorList>
    </citation>
    <scope>NUCLEOTIDE SEQUENCE [LARGE SCALE GENOMIC DNA]</scope>
    <source>
        <strain evidence="4">CDC 1551 / Oshkosh</strain>
    </source>
</reference>
<evidence type="ECO:0000313" key="4">
    <source>
        <dbReference type="Proteomes" id="UP000001020"/>
    </source>
</evidence>
<gene>
    <name evidence="3" type="ordered locus">MT3954.1</name>
</gene>
<proteinExistence type="predicted"/>
<protein>
    <submittedName>
        <fullName evidence="3">Uncharacterized protein</fullName>
    </submittedName>
</protein>
<keyword evidence="2" id="KW-1133">Transmembrane helix</keyword>
<feature type="region of interest" description="Disordered" evidence="1">
    <location>
        <begin position="112"/>
        <end position="179"/>
    </location>
</feature>
<sequence>MVTGRDRRVDSDQRPPAPSWILGSHGLALLCMEVLPFIVNHVVLMKSSRIPGPTQPTVVRELVAVGEPSYTALPAGLPHHPRPQRGGSSRAAPVLVDDSMPHPGTRRCCALPQPGHQFPKPGQFRRQSWSRRSLSRAQTLSRKRRALQPLPRPPYLTTTPSKRHYKRYKPPKYAHSGPRLEDQPVQCLLTLFAFDRKQVP</sequence>
<feature type="compositionally biased region" description="Low complexity" evidence="1">
    <location>
        <begin position="125"/>
        <end position="136"/>
    </location>
</feature>
<evidence type="ECO:0000256" key="2">
    <source>
        <dbReference type="SAM" id="Phobius"/>
    </source>
</evidence>
<keyword evidence="2" id="KW-0812">Transmembrane</keyword>
<feature type="transmembrane region" description="Helical" evidence="2">
    <location>
        <begin position="20"/>
        <end position="39"/>
    </location>
</feature>
<keyword evidence="4" id="KW-1185">Reference proteome</keyword>
<dbReference type="Proteomes" id="UP000001020">
    <property type="component" value="Chromosome"/>
</dbReference>
<dbReference type="HOGENOM" id="CLU_1638977_0_0_11"/>
<name>Q8VIS7_MYCTO</name>
<dbReference type="KEGG" id="mtc:MT3954.1"/>
<feature type="compositionally biased region" description="Basic residues" evidence="1">
    <location>
        <begin position="161"/>
        <end position="172"/>
    </location>
</feature>
<evidence type="ECO:0000313" key="3">
    <source>
        <dbReference type="EMBL" id="AAK48322.1"/>
    </source>
</evidence>
<evidence type="ECO:0000256" key="1">
    <source>
        <dbReference type="SAM" id="MobiDB-lite"/>
    </source>
</evidence>
<organism evidence="3 4">
    <name type="scientific">Mycobacterium tuberculosis (strain CDC 1551 / Oshkosh)</name>
    <dbReference type="NCBI Taxonomy" id="83331"/>
    <lineage>
        <taxon>Bacteria</taxon>
        <taxon>Bacillati</taxon>
        <taxon>Actinomycetota</taxon>
        <taxon>Actinomycetes</taxon>
        <taxon>Mycobacteriales</taxon>
        <taxon>Mycobacteriaceae</taxon>
        <taxon>Mycobacterium</taxon>
        <taxon>Mycobacterium tuberculosis complex</taxon>
    </lineage>
</organism>
<accession>Q8VIS7</accession>
<keyword evidence="2" id="KW-0472">Membrane</keyword>
<dbReference type="EMBL" id="AE000516">
    <property type="protein sequence ID" value="AAK48322.1"/>
    <property type="molecule type" value="Genomic_DNA"/>
</dbReference>